<dbReference type="GO" id="GO:0016787">
    <property type="term" value="F:hydrolase activity"/>
    <property type="evidence" value="ECO:0007669"/>
    <property type="project" value="UniProtKB-KW"/>
</dbReference>
<reference evidence="4 5" key="1">
    <citation type="submission" date="2015-07" db="EMBL/GenBank/DDBJ databases">
        <title>Genome analysis of myxobacterium Chondromyces crocatus Cm c5 reveals a high potential for natural compound synthesis and the genetic basis for the loss of fruiting body formation.</title>
        <authorList>
            <person name="Zaburannyi N."/>
            <person name="Bunk B."/>
            <person name="Maier J."/>
            <person name="Overmann J."/>
            <person name="Mueller R."/>
        </authorList>
    </citation>
    <scope>NUCLEOTIDE SEQUENCE [LARGE SCALE GENOMIC DNA]</scope>
    <source>
        <strain evidence="4 5">Cm c5</strain>
    </source>
</reference>
<evidence type="ECO:0000256" key="1">
    <source>
        <dbReference type="ARBA" id="ARBA00010088"/>
    </source>
</evidence>
<gene>
    <name evidence="4" type="ORF">CMC5_006550</name>
</gene>
<dbReference type="PANTHER" id="PTHR43248">
    <property type="entry name" value="2-SUCCINYL-6-HYDROXY-2,4-CYCLOHEXADIENE-1-CARBOXYLATE SYNTHASE"/>
    <property type="match status" value="1"/>
</dbReference>
<evidence type="ECO:0000259" key="3">
    <source>
        <dbReference type="Pfam" id="PF12697"/>
    </source>
</evidence>
<dbReference type="Pfam" id="PF12697">
    <property type="entry name" value="Abhydrolase_6"/>
    <property type="match status" value="1"/>
</dbReference>
<dbReference type="OrthoDB" id="63519at2"/>
<sequence>MSTTPAPLHHALVTAPSTEPDQWMLVLHGILGSGANWRTFARRVVEERPHWGLILVDLRAHGLSQDPAPPHTLDAAAADLDHLVHSLGRDVRGVMGHSFGGKVALAYVARRARAGSTLERAFVLDSDPGARAVGQRDASSREVLDVLMALPQPIASREAFLEQVQAKGLSRGVADWLAMNVRRAEDGFRLRLDLQVIEALLEDYFTRDLWPALEDPAGARAVRVVLGGRSTSVPVETRARLEALAAQSPRVSVRVLPEAGHWVHVDDPEGLLTAVSELL</sequence>
<name>A0A0K1E6Q7_CHOCO</name>
<keyword evidence="2 4" id="KW-0378">Hydrolase</keyword>
<evidence type="ECO:0000313" key="4">
    <source>
        <dbReference type="EMBL" id="AKT36539.1"/>
    </source>
</evidence>
<comment type="similarity">
    <text evidence="1">Belongs to the peptidase S33 family.</text>
</comment>
<feature type="domain" description="AB hydrolase-1" evidence="3">
    <location>
        <begin position="25"/>
        <end position="271"/>
    </location>
</feature>
<dbReference type="RefSeq" id="WP_050429044.1">
    <property type="nucleotide sequence ID" value="NZ_CP012159.1"/>
</dbReference>
<protein>
    <submittedName>
        <fullName evidence="4">Alpha/beta hydrolase</fullName>
    </submittedName>
</protein>
<dbReference type="KEGG" id="ccro:CMC5_006550"/>
<dbReference type="InterPro" id="IPR029058">
    <property type="entry name" value="AB_hydrolase_fold"/>
</dbReference>
<dbReference type="STRING" id="52.CMC5_006550"/>
<dbReference type="InterPro" id="IPR051601">
    <property type="entry name" value="Serine_prot/Carboxylest_S33"/>
</dbReference>
<evidence type="ECO:0000256" key="2">
    <source>
        <dbReference type="ARBA" id="ARBA00022801"/>
    </source>
</evidence>
<dbReference type="Gene3D" id="3.40.50.1820">
    <property type="entry name" value="alpha/beta hydrolase"/>
    <property type="match status" value="1"/>
</dbReference>
<evidence type="ECO:0000313" key="5">
    <source>
        <dbReference type="Proteomes" id="UP000067626"/>
    </source>
</evidence>
<dbReference type="PANTHER" id="PTHR43248:SF3">
    <property type="entry name" value="AB HYDROLASE-1 DOMAIN-CONTAINING PROTEIN"/>
    <property type="match status" value="1"/>
</dbReference>
<keyword evidence="5" id="KW-1185">Reference proteome</keyword>
<dbReference type="EMBL" id="CP012159">
    <property type="protein sequence ID" value="AKT36539.1"/>
    <property type="molecule type" value="Genomic_DNA"/>
</dbReference>
<dbReference type="SUPFAM" id="SSF53474">
    <property type="entry name" value="alpha/beta-Hydrolases"/>
    <property type="match status" value="1"/>
</dbReference>
<dbReference type="AlphaFoldDB" id="A0A0K1E6Q7"/>
<proteinExistence type="inferred from homology"/>
<organism evidence="4 5">
    <name type="scientific">Chondromyces crocatus</name>
    <dbReference type="NCBI Taxonomy" id="52"/>
    <lineage>
        <taxon>Bacteria</taxon>
        <taxon>Pseudomonadati</taxon>
        <taxon>Myxococcota</taxon>
        <taxon>Polyangia</taxon>
        <taxon>Polyangiales</taxon>
        <taxon>Polyangiaceae</taxon>
        <taxon>Chondromyces</taxon>
    </lineage>
</organism>
<dbReference type="InterPro" id="IPR000073">
    <property type="entry name" value="AB_hydrolase_1"/>
</dbReference>
<dbReference type="Proteomes" id="UP000067626">
    <property type="component" value="Chromosome"/>
</dbReference>
<accession>A0A0K1E6Q7</accession>